<protein>
    <submittedName>
        <fullName evidence="2">MOSC domain-containing protein YiiM</fullName>
    </submittedName>
</protein>
<dbReference type="GO" id="GO:0003824">
    <property type="term" value="F:catalytic activity"/>
    <property type="evidence" value="ECO:0007669"/>
    <property type="project" value="InterPro"/>
</dbReference>
<dbReference type="EMBL" id="JACHBG010000025">
    <property type="protein sequence ID" value="MBB6488635.1"/>
    <property type="molecule type" value="Genomic_DNA"/>
</dbReference>
<dbReference type="Pfam" id="PF03473">
    <property type="entry name" value="MOSC"/>
    <property type="match status" value="1"/>
</dbReference>
<sequence>MNGIPIRSLRVGALAPLGPHEVPSGIAKSEVTSALSLAATGLSGDRQGDREKHGGPEKAVHHYPFEHYAAWSSDLGSHCLLAEPGAFGENISTLGPTEESVAIGDVFEVGSAVVEVSQGRQPCWRLNARFGRKTMAREVQTTGRTGWYYRILKPGIVAPSDRLILVDRASPEWTIGRIWRAFYVDTLNRDELAGISALNHLSESWRGLATRRLENNAIEDWSRRLGDR</sequence>
<gene>
    <name evidence="2" type="ORF">GGD46_005955</name>
</gene>
<dbReference type="SUPFAM" id="SSF50800">
    <property type="entry name" value="PK beta-barrel domain-like"/>
    <property type="match status" value="1"/>
</dbReference>
<dbReference type="RefSeq" id="WP_184710233.1">
    <property type="nucleotide sequence ID" value="NZ_JACHBG010000025.1"/>
</dbReference>
<dbReference type="Proteomes" id="UP000565576">
    <property type="component" value="Unassembled WGS sequence"/>
</dbReference>
<dbReference type="GO" id="GO:0030170">
    <property type="term" value="F:pyridoxal phosphate binding"/>
    <property type="evidence" value="ECO:0007669"/>
    <property type="project" value="InterPro"/>
</dbReference>
<dbReference type="PROSITE" id="PS51340">
    <property type="entry name" value="MOSC"/>
    <property type="match status" value="1"/>
</dbReference>
<accession>A0A7X0MGY1</accession>
<name>A0A7X0MGY1_9HYPH</name>
<reference evidence="2 3" key="1">
    <citation type="submission" date="2020-08" db="EMBL/GenBank/DDBJ databases">
        <title>Genomic Encyclopedia of Type Strains, Phase IV (KMG-V): Genome sequencing to study the core and pangenomes of soil and plant-associated prokaryotes.</title>
        <authorList>
            <person name="Whitman W."/>
        </authorList>
    </citation>
    <scope>NUCLEOTIDE SEQUENCE [LARGE SCALE GENOMIC DNA]</scope>
    <source>
        <strain evidence="2 3">SEMIA 4060</strain>
    </source>
</reference>
<organism evidence="2 3">
    <name type="scientific">Rhizobium lusitanum</name>
    <dbReference type="NCBI Taxonomy" id="293958"/>
    <lineage>
        <taxon>Bacteria</taxon>
        <taxon>Pseudomonadati</taxon>
        <taxon>Pseudomonadota</taxon>
        <taxon>Alphaproteobacteria</taxon>
        <taxon>Hyphomicrobiales</taxon>
        <taxon>Rhizobiaceae</taxon>
        <taxon>Rhizobium/Agrobacterium group</taxon>
        <taxon>Rhizobium</taxon>
    </lineage>
</organism>
<dbReference type="PANTHER" id="PTHR30212">
    <property type="entry name" value="PROTEIN YIIM"/>
    <property type="match status" value="1"/>
</dbReference>
<dbReference type="InterPro" id="IPR011037">
    <property type="entry name" value="Pyrv_Knase-like_insert_dom_sf"/>
</dbReference>
<evidence type="ECO:0000259" key="1">
    <source>
        <dbReference type="PROSITE" id="PS51340"/>
    </source>
</evidence>
<evidence type="ECO:0000313" key="3">
    <source>
        <dbReference type="Proteomes" id="UP000565576"/>
    </source>
</evidence>
<proteinExistence type="predicted"/>
<dbReference type="InterPro" id="IPR005163">
    <property type="entry name" value="Tri_helical_YiiM-like"/>
</dbReference>
<dbReference type="AlphaFoldDB" id="A0A7X0MGY1"/>
<comment type="caution">
    <text evidence="2">The sequence shown here is derived from an EMBL/GenBank/DDBJ whole genome shotgun (WGS) entry which is preliminary data.</text>
</comment>
<evidence type="ECO:0000313" key="2">
    <source>
        <dbReference type="EMBL" id="MBB6488635.1"/>
    </source>
</evidence>
<dbReference type="Pfam" id="PF03475">
    <property type="entry name" value="YiiM_3-alpha"/>
    <property type="match status" value="1"/>
</dbReference>
<dbReference type="InterPro" id="IPR052353">
    <property type="entry name" value="Benzoxazolinone_Detox_Enz"/>
</dbReference>
<dbReference type="InterPro" id="IPR005302">
    <property type="entry name" value="MoCF_Sase_C"/>
</dbReference>
<dbReference type="GO" id="GO:0030151">
    <property type="term" value="F:molybdenum ion binding"/>
    <property type="evidence" value="ECO:0007669"/>
    <property type="project" value="InterPro"/>
</dbReference>
<dbReference type="PANTHER" id="PTHR30212:SF2">
    <property type="entry name" value="PROTEIN YIIM"/>
    <property type="match status" value="1"/>
</dbReference>
<feature type="domain" description="MOSC" evidence="1">
    <location>
        <begin position="29"/>
        <end position="166"/>
    </location>
</feature>
<dbReference type="Gene3D" id="2.40.33.20">
    <property type="entry name" value="PK beta-barrel domain-like"/>
    <property type="match status" value="1"/>
</dbReference>